<dbReference type="eggNOG" id="COG3000">
    <property type="taxonomic scope" value="Bacteria"/>
</dbReference>
<feature type="compositionally biased region" description="Basic and acidic residues" evidence="5">
    <location>
        <begin position="260"/>
        <end position="272"/>
    </location>
</feature>
<dbReference type="RefSeq" id="WP_024268581.1">
    <property type="nucleotide sequence ID" value="NC_023035.1"/>
</dbReference>
<keyword evidence="3 6" id="KW-1133">Transmembrane helix</keyword>
<feature type="domain" description="Fatty acid hydroxylase" evidence="7">
    <location>
        <begin position="74"/>
        <end position="210"/>
    </location>
</feature>
<feature type="transmembrane region" description="Helical" evidence="6">
    <location>
        <begin position="61"/>
        <end position="86"/>
    </location>
</feature>
<keyword evidence="2 6" id="KW-0812">Transmembrane</keyword>
<dbReference type="InterPro" id="IPR050307">
    <property type="entry name" value="Sterol_Desaturase_Related"/>
</dbReference>
<dbReference type="Proteomes" id="UP000018680">
    <property type="component" value="Chromosome"/>
</dbReference>
<evidence type="ECO:0000256" key="3">
    <source>
        <dbReference type="ARBA" id="ARBA00022989"/>
    </source>
</evidence>
<dbReference type="EMBL" id="CP006939">
    <property type="protein sequence ID" value="AHC15677.1"/>
    <property type="molecule type" value="Genomic_DNA"/>
</dbReference>
<evidence type="ECO:0000313" key="8">
    <source>
        <dbReference type="EMBL" id="AHC15677.1"/>
    </source>
</evidence>
<reference evidence="8 9" key="1">
    <citation type="journal article" date="2015" name="Stand. Genomic Sci.">
        <title>Complete genome sequence and description of Salinispira pacifica gen. nov., sp. nov., a novel spirochaete isolated form a hypersaline microbial mat.</title>
        <authorList>
            <person name="Ben Hania W."/>
            <person name="Joseph M."/>
            <person name="Schumann P."/>
            <person name="Bunk B."/>
            <person name="Fiebig A."/>
            <person name="Sproer C."/>
            <person name="Klenk H.P."/>
            <person name="Fardeau M.L."/>
            <person name="Spring S."/>
        </authorList>
    </citation>
    <scope>NUCLEOTIDE SEQUENCE [LARGE SCALE GENOMIC DNA]</scope>
    <source>
        <strain evidence="8 9">L21-RPul-D2</strain>
    </source>
</reference>
<dbReference type="GO" id="GO:0016491">
    <property type="term" value="F:oxidoreductase activity"/>
    <property type="evidence" value="ECO:0007669"/>
    <property type="project" value="InterPro"/>
</dbReference>
<name>V5WIM0_9SPIO</name>
<evidence type="ECO:0000256" key="1">
    <source>
        <dbReference type="ARBA" id="ARBA00004370"/>
    </source>
</evidence>
<evidence type="ECO:0000256" key="2">
    <source>
        <dbReference type="ARBA" id="ARBA00022692"/>
    </source>
</evidence>
<dbReference type="GO" id="GO:0016020">
    <property type="term" value="C:membrane"/>
    <property type="evidence" value="ECO:0007669"/>
    <property type="project" value="UniProtKB-SubCell"/>
</dbReference>
<protein>
    <submittedName>
        <fullName evidence="8">Putative sterol desaturase</fullName>
    </submittedName>
</protein>
<keyword evidence="9" id="KW-1185">Reference proteome</keyword>
<keyword evidence="4 6" id="KW-0472">Membrane</keyword>
<dbReference type="InterPro" id="IPR006694">
    <property type="entry name" value="Fatty_acid_hydroxylase"/>
</dbReference>
<feature type="transmembrane region" description="Helical" evidence="6">
    <location>
        <begin position="27"/>
        <end position="54"/>
    </location>
</feature>
<feature type="transmembrane region" description="Helical" evidence="6">
    <location>
        <begin position="132"/>
        <end position="154"/>
    </location>
</feature>
<dbReference type="AlphaFoldDB" id="V5WIM0"/>
<dbReference type="STRING" id="1307761.L21SP2_2320"/>
<evidence type="ECO:0000313" key="9">
    <source>
        <dbReference type="Proteomes" id="UP000018680"/>
    </source>
</evidence>
<dbReference type="GO" id="GO:0005506">
    <property type="term" value="F:iron ion binding"/>
    <property type="evidence" value="ECO:0007669"/>
    <property type="project" value="InterPro"/>
</dbReference>
<gene>
    <name evidence="8" type="ORF">L21SP2_2320</name>
</gene>
<dbReference type="GO" id="GO:0008610">
    <property type="term" value="P:lipid biosynthetic process"/>
    <property type="evidence" value="ECO:0007669"/>
    <property type="project" value="InterPro"/>
</dbReference>
<dbReference type="KEGG" id="slr:L21SP2_2320"/>
<evidence type="ECO:0000256" key="4">
    <source>
        <dbReference type="ARBA" id="ARBA00023136"/>
    </source>
</evidence>
<feature type="region of interest" description="Disordered" evidence="5">
    <location>
        <begin position="252"/>
        <end position="272"/>
    </location>
</feature>
<evidence type="ECO:0000259" key="7">
    <source>
        <dbReference type="Pfam" id="PF04116"/>
    </source>
</evidence>
<evidence type="ECO:0000256" key="5">
    <source>
        <dbReference type="SAM" id="MobiDB-lite"/>
    </source>
</evidence>
<accession>V5WIM0</accession>
<dbReference type="HOGENOM" id="CLU_033631_0_1_12"/>
<dbReference type="PANTHER" id="PTHR11863">
    <property type="entry name" value="STEROL DESATURASE"/>
    <property type="match status" value="1"/>
</dbReference>
<comment type="subcellular location">
    <subcellularLocation>
        <location evidence="1">Membrane</location>
    </subcellularLocation>
</comment>
<organism evidence="8 9">
    <name type="scientific">Salinispira pacifica</name>
    <dbReference type="NCBI Taxonomy" id="1307761"/>
    <lineage>
        <taxon>Bacteria</taxon>
        <taxon>Pseudomonadati</taxon>
        <taxon>Spirochaetota</taxon>
        <taxon>Spirochaetia</taxon>
        <taxon>Spirochaetales</taxon>
        <taxon>Spirochaetaceae</taxon>
        <taxon>Salinispira</taxon>
    </lineage>
</organism>
<dbReference type="Pfam" id="PF04116">
    <property type="entry name" value="FA_hydroxylase"/>
    <property type="match status" value="1"/>
</dbReference>
<sequence length="272" mass="31466">MFAALALLELALPDREAVDGRKQRWPGNLLIILMGNLLLRLIGPLLPYSAALFIEGRSWGFVSLGFMPFWVKVVISVLILDAWIYLQHVLFHRVKFLRPFHRMHHSDTHIDFTTGFRMHPVEILLSALYKSFLVIALGIPAFGVFLFEVILNAASMFSHGNFRISPGFEKQLRKVIITPQMHRTHHSLHADERNSNYGFFLSVWDRIFSTYTHRPRDGQRWMKVGMPGLLTSRVNRIDRMVIEPFLKYPRTEEGDGNFTRPDHVSREDGSNV</sequence>
<evidence type="ECO:0000256" key="6">
    <source>
        <dbReference type="SAM" id="Phobius"/>
    </source>
</evidence>
<proteinExistence type="predicted"/>